<name>A0A480A4U0_9CYAN</name>
<dbReference type="Gene3D" id="3.40.50.620">
    <property type="entry name" value="HUPs"/>
    <property type="match status" value="1"/>
</dbReference>
<dbReference type="Proteomes" id="UP000300142">
    <property type="component" value="Unassembled WGS sequence"/>
</dbReference>
<dbReference type="CDD" id="cd00293">
    <property type="entry name" value="USP-like"/>
    <property type="match status" value="1"/>
</dbReference>
<evidence type="ECO:0000313" key="1">
    <source>
        <dbReference type="EMBL" id="GCL38673.1"/>
    </source>
</evidence>
<gene>
    <name evidence="1" type="ORF">SR1949_37910</name>
</gene>
<organism evidence="1 2">
    <name type="scientific">Sphaerospermopsis reniformis</name>
    <dbReference type="NCBI Taxonomy" id="531300"/>
    <lineage>
        <taxon>Bacteria</taxon>
        <taxon>Bacillati</taxon>
        <taxon>Cyanobacteriota</taxon>
        <taxon>Cyanophyceae</taxon>
        <taxon>Nostocales</taxon>
        <taxon>Aphanizomenonaceae</taxon>
        <taxon>Sphaerospermopsis</taxon>
    </lineage>
</organism>
<dbReference type="EMBL" id="BJCE01000162">
    <property type="protein sequence ID" value="GCL38673.1"/>
    <property type="molecule type" value="Genomic_DNA"/>
</dbReference>
<comment type="caution">
    <text evidence="1">The sequence shown here is derived from an EMBL/GenBank/DDBJ whole genome shotgun (WGS) entry which is preliminary data.</text>
</comment>
<reference evidence="2" key="1">
    <citation type="submission" date="2019-02" db="EMBL/GenBank/DDBJ databases">
        <title>Draft genome sequence of Sphaerospermopsis reniformis NIES-1949.</title>
        <authorList>
            <person name="Yamaguchi H."/>
            <person name="Suzuki S."/>
            <person name="Kawachi M."/>
        </authorList>
    </citation>
    <scope>NUCLEOTIDE SEQUENCE [LARGE SCALE GENOMIC DNA]</scope>
    <source>
        <strain evidence="2">NIES-1949</strain>
    </source>
</reference>
<dbReference type="RefSeq" id="WP_236104117.1">
    <property type="nucleotide sequence ID" value="NZ_BJCE01000162.1"/>
</dbReference>
<protein>
    <recommendedName>
        <fullName evidence="3">UspA domain-containing protein</fullName>
    </recommendedName>
</protein>
<evidence type="ECO:0000313" key="2">
    <source>
        <dbReference type="Proteomes" id="UP000300142"/>
    </source>
</evidence>
<keyword evidence="2" id="KW-1185">Reference proteome</keyword>
<dbReference type="InterPro" id="IPR014729">
    <property type="entry name" value="Rossmann-like_a/b/a_fold"/>
</dbReference>
<dbReference type="SUPFAM" id="SSF52402">
    <property type="entry name" value="Adenine nucleotide alpha hydrolases-like"/>
    <property type="match status" value="1"/>
</dbReference>
<accession>A0A480A4U0</accession>
<evidence type="ECO:0008006" key="3">
    <source>
        <dbReference type="Google" id="ProtNLM"/>
    </source>
</evidence>
<sequence>MASLLLIHHSFQGREVKAVTIKPLLARLQGAIGRHDLIEQMVLLPAPKKCLSEKNSPVKSIKLIVGYDGSPNSHTALDIAFCIAHQTHLASNIQVNVQAVYVLEEQASISDYHKFNYPPNWASLTHQYFELSQSTTMVLTPSKPQLLTTSAPEKADKILWQAKNLAQEWQSDFKSHLRFGNLSTELKKVVELETADALVLGCQSINHPVIESLDPHFPCAVLGIPRCLD</sequence>
<proteinExistence type="predicted"/>
<dbReference type="AlphaFoldDB" id="A0A480A4U0"/>